<organism evidence="7 8">
    <name type="scientific">Kiloniella antarctica</name>
    <dbReference type="NCBI Taxonomy" id="1550907"/>
    <lineage>
        <taxon>Bacteria</taxon>
        <taxon>Pseudomonadati</taxon>
        <taxon>Pseudomonadota</taxon>
        <taxon>Alphaproteobacteria</taxon>
        <taxon>Rhodospirillales</taxon>
        <taxon>Kiloniellaceae</taxon>
        <taxon>Kiloniella</taxon>
    </lineage>
</organism>
<evidence type="ECO:0000259" key="6">
    <source>
        <dbReference type="Pfam" id="PF00496"/>
    </source>
</evidence>
<evidence type="ECO:0000256" key="5">
    <source>
        <dbReference type="SAM" id="SignalP"/>
    </source>
</evidence>
<accession>A0ABW5BIU4</accession>
<keyword evidence="4 5" id="KW-0732">Signal</keyword>
<keyword evidence="8" id="KW-1185">Reference proteome</keyword>
<dbReference type="CDD" id="cd08490">
    <property type="entry name" value="PBP2_NikA_DppA_OppA_like_3"/>
    <property type="match status" value="1"/>
</dbReference>
<evidence type="ECO:0000313" key="8">
    <source>
        <dbReference type="Proteomes" id="UP001597294"/>
    </source>
</evidence>
<feature type="domain" description="Solute-binding protein family 5" evidence="6">
    <location>
        <begin position="79"/>
        <end position="440"/>
    </location>
</feature>
<sequence length="521" mass="57078">MKAVYSRTILASALLALTAGNVSPLSINSASAQEKILRIAMPFGPTSSAPEPRARQNGWISNKAGVSETLVGLDYDMKIFPRLALAYRNTSPTKWEFELREDVHFHDGSLLTTQIVKDSFSKLEEKDHPAFNPRLTKLLDIKSITIKDEKTLVFETNKPNSAFIWSLTEPTASVIKEGNETLPIIGTGPFVFASAITGKTYKTKAFEGYWGGKPKLDGITLDTISDASVAALALRAGNVDLVTNYAEPDFAILEQTNQGQRFSAATTRLFFFQLRTADGPLSNKDLRQAISLGLDRDLIVATALAGVGGQPAHSIFPETMASWINKDLKSPYDVTKALGILDKANIKDTDNDGIREIDGNNIVLKIRSYEGRPALKPTLEVAQALLGKLGLQVEISMGEFQANNDALKLGEIQMHLQAWGTAPQGDPDYFPSTLLDSKAGYNFSGYENAELDSLLEQGRTEFEPAKRKVIYDRIQAIIADDLPLISVFHKTQVSVGNGKIKGYKIHPAETYLASPELDIER</sequence>
<dbReference type="Proteomes" id="UP001597294">
    <property type="component" value="Unassembled WGS sequence"/>
</dbReference>
<dbReference type="InterPro" id="IPR030678">
    <property type="entry name" value="Peptide/Ni-bd"/>
</dbReference>
<proteinExistence type="inferred from homology"/>
<keyword evidence="3" id="KW-0813">Transport</keyword>
<dbReference type="PIRSF" id="PIRSF002741">
    <property type="entry name" value="MppA"/>
    <property type="match status" value="1"/>
</dbReference>
<evidence type="ECO:0000256" key="3">
    <source>
        <dbReference type="ARBA" id="ARBA00022448"/>
    </source>
</evidence>
<dbReference type="RefSeq" id="WP_380251267.1">
    <property type="nucleotide sequence ID" value="NZ_JBHUII010000004.1"/>
</dbReference>
<feature type="chain" id="PRO_5046754912" evidence="5">
    <location>
        <begin position="33"/>
        <end position="521"/>
    </location>
</feature>
<reference evidence="8" key="1">
    <citation type="journal article" date="2019" name="Int. J. Syst. Evol. Microbiol.">
        <title>The Global Catalogue of Microorganisms (GCM) 10K type strain sequencing project: providing services to taxonomists for standard genome sequencing and annotation.</title>
        <authorList>
            <consortium name="The Broad Institute Genomics Platform"/>
            <consortium name="The Broad Institute Genome Sequencing Center for Infectious Disease"/>
            <person name="Wu L."/>
            <person name="Ma J."/>
        </authorList>
    </citation>
    <scope>NUCLEOTIDE SEQUENCE [LARGE SCALE GENOMIC DNA]</scope>
    <source>
        <strain evidence="8">CGMCC 4.7192</strain>
    </source>
</reference>
<dbReference type="SUPFAM" id="SSF53850">
    <property type="entry name" value="Periplasmic binding protein-like II"/>
    <property type="match status" value="1"/>
</dbReference>
<comment type="subcellular location">
    <subcellularLocation>
        <location evidence="1">Periplasm</location>
    </subcellularLocation>
</comment>
<dbReference type="Gene3D" id="3.10.105.10">
    <property type="entry name" value="Dipeptide-binding Protein, Domain 3"/>
    <property type="match status" value="1"/>
</dbReference>
<comment type="similarity">
    <text evidence="2">Belongs to the bacterial solute-binding protein 5 family.</text>
</comment>
<protein>
    <submittedName>
        <fullName evidence="7">ABC transporter substrate-binding protein</fullName>
    </submittedName>
</protein>
<dbReference type="PANTHER" id="PTHR30290">
    <property type="entry name" value="PERIPLASMIC BINDING COMPONENT OF ABC TRANSPORTER"/>
    <property type="match status" value="1"/>
</dbReference>
<name>A0ABW5BIU4_9PROT</name>
<comment type="caution">
    <text evidence="7">The sequence shown here is derived from an EMBL/GenBank/DDBJ whole genome shotgun (WGS) entry which is preliminary data.</text>
</comment>
<evidence type="ECO:0000256" key="1">
    <source>
        <dbReference type="ARBA" id="ARBA00004418"/>
    </source>
</evidence>
<evidence type="ECO:0000256" key="4">
    <source>
        <dbReference type="ARBA" id="ARBA00022729"/>
    </source>
</evidence>
<dbReference type="InterPro" id="IPR039424">
    <property type="entry name" value="SBP_5"/>
</dbReference>
<dbReference type="PANTHER" id="PTHR30290:SF10">
    <property type="entry name" value="PERIPLASMIC OLIGOPEPTIDE-BINDING PROTEIN-RELATED"/>
    <property type="match status" value="1"/>
</dbReference>
<evidence type="ECO:0000313" key="7">
    <source>
        <dbReference type="EMBL" id="MFD2206057.1"/>
    </source>
</evidence>
<dbReference type="Pfam" id="PF00496">
    <property type="entry name" value="SBP_bac_5"/>
    <property type="match status" value="1"/>
</dbReference>
<dbReference type="InterPro" id="IPR000914">
    <property type="entry name" value="SBP_5_dom"/>
</dbReference>
<dbReference type="EMBL" id="JBHUII010000004">
    <property type="protein sequence ID" value="MFD2206057.1"/>
    <property type="molecule type" value="Genomic_DNA"/>
</dbReference>
<feature type="signal peptide" evidence="5">
    <location>
        <begin position="1"/>
        <end position="32"/>
    </location>
</feature>
<gene>
    <name evidence="7" type="ORF">ACFSKO_10555</name>
</gene>
<dbReference type="Gene3D" id="3.40.190.10">
    <property type="entry name" value="Periplasmic binding protein-like II"/>
    <property type="match status" value="1"/>
</dbReference>
<evidence type="ECO:0000256" key="2">
    <source>
        <dbReference type="ARBA" id="ARBA00005695"/>
    </source>
</evidence>